<dbReference type="AlphaFoldDB" id="A0A6P6RE12"/>
<reference evidence="3" key="1">
    <citation type="submission" date="2025-08" db="UniProtKB">
        <authorList>
            <consortium name="RefSeq"/>
        </authorList>
    </citation>
    <scope>IDENTIFICATION</scope>
    <source>
        <strain evidence="3">Wakin</strain>
        <tissue evidence="3">Muscle</tissue>
    </source>
</reference>
<feature type="domain" description="Galaxin-like repeats" evidence="1">
    <location>
        <begin position="66"/>
        <end position="177"/>
    </location>
</feature>
<dbReference type="PANTHER" id="PTHR34490">
    <property type="entry name" value="PROTEIN CBG12054-RELATED"/>
    <property type="match status" value="1"/>
</dbReference>
<dbReference type="Proteomes" id="UP000515129">
    <property type="component" value="Chromosome 18"/>
</dbReference>
<dbReference type="Pfam" id="PF24748">
    <property type="entry name" value="Galaxin_repeat"/>
    <property type="match status" value="3"/>
</dbReference>
<name>A0A6P6RE12_CARAU</name>
<dbReference type="PANTHER" id="PTHR34490:SF3">
    <property type="entry name" value="GALAXIN-LIKE ISOFORM X2"/>
    <property type="match status" value="1"/>
</dbReference>
<dbReference type="InterPro" id="IPR055284">
    <property type="entry name" value="Galaxin-like"/>
</dbReference>
<dbReference type="GeneID" id="113118442"/>
<sequence length="530" mass="59349">MRGGAKVYFGLHKFSSLGYSSFIDQGYTMEFYTSALCLVLYSFATSSAKESLHHDRGTHSNAHFNEQMESISKNHLHWCGNVSYKISDSSCCNGNITPGLSQLVADCCGSVAYNPLNEICCNVNILTRSSTYEKCCGEDLYLTTTHMCCGSNNIFKQKENLSCCGNTTFDKTTHCCCFITRNNALEAMPKNETCCPKATERQQAPLPIRTLPKLSDLKCGSKTYNPHKQMCCSGNLYMASPLTKCCGEHAYTLSDDSVLCCNGVLHRNVPEQSECVGGVIYTPANTTCHMSTRPRLGEHCCGGQTFNPRTQICCNGRSHNKMNGNFCCGSEVYDHNNQFLRCCSGHLYNLTQSRGKAECCGNLLLQYNNNQTCCSSSTNSIIYQTKPKHRCCGHYYYNTSLWSCCAEHLKPSPKPNSSPAEYRIKPLMDLIPEMCNKTVLFGKVESVALENDLRHVVLKVVWQVDMKSENVIKDPWLHVSLDHCNSPTTDNGMTYLWEENHNGKYKLLSHPVDLTSDIYMFYSVCYQKKG</sequence>
<feature type="domain" description="Galaxin-like repeats" evidence="1">
    <location>
        <begin position="293"/>
        <end position="406"/>
    </location>
</feature>
<dbReference type="RefSeq" id="XP_026143385.1">
    <property type="nucleotide sequence ID" value="XM_026287600.1"/>
</dbReference>
<feature type="domain" description="Galaxin-like repeats" evidence="1">
    <location>
        <begin position="190"/>
        <end position="288"/>
    </location>
</feature>
<organism evidence="2 3">
    <name type="scientific">Carassius auratus</name>
    <name type="common">Goldfish</name>
    <dbReference type="NCBI Taxonomy" id="7957"/>
    <lineage>
        <taxon>Eukaryota</taxon>
        <taxon>Metazoa</taxon>
        <taxon>Chordata</taxon>
        <taxon>Craniata</taxon>
        <taxon>Vertebrata</taxon>
        <taxon>Euteleostomi</taxon>
        <taxon>Actinopterygii</taxon>
        <taxon>Neopterygii</taxon>
        <taxon>Teleostei</taxon>
        <taxon>Ostariophysi</taxon>
        <taxon>Cypriniformes</taxon>
        <taxon>Cyprinidae</taxon>
        <taxon>Cyprininae</taxon>
        <taxon>Carassius</taxon>
    </lineage>
</organism>
<keyword evidence="2" id="KW-1185">Reference proteome</keyword>
<dbReference type="KEGG" id="caua:113118442"/>
<dbReference type="InterPro" id="IPR056601">
    <property type="entry name" value="Galaxin_dom"/>
</dbReference>
<proteinExistence type="predicted"/>
<dbReference type="OrthoDB" id="5989849at2759"/>
<protein>
    <submittedName>
        <fullName evidence="3">Galaxin-like isoform X1</fullName>
    </submittedName>
</protein>
<evidence type="ECO:0000313" key="3">
    <source>
        <dbReference type="RefSeq" id="XP_026143385.1"/>
    </source>
</evidence>
<evidence type="ECO:0000313" key="2">
    <source>
        <dbReference type="Proteomes" id="UP000515129"/>
    </source>
</evidence>
<gene>
    <name evidence="3" type="primary">LOC113118442</name>
</gene>
<evidence type="ECO:0000259" key="1">
    <source>
        <dbReference type="Pfam" id="PF24748"/>
    </source>
</evidence>
<accession>A0A6P6RE12</accession>